<evidence type="ECO:0008006" key="3">
    <source>
        <dbReference type="Google" id="ProtNLM"/>
    </source>
</evidence>
<accession>A0A0P1L6H2</accession>
<organism evidence="1 2">
    <name type="scientific">Candidatus Kryptonium thompsonii</name>
    <dbReference type="NCBI Taxonomy" id="1633631"/>
    <lineage>
        <taxon>Bacteria</taxon>
        <taxon>Pseudomonadati</taxon>
        <taxon>Candidatus Kryptoniota</taxon>
        <taxon>Candidatus Kryptonium</taxon>
    </lineage>
</organism>
<dbReference type="SUPFAM" id="SSF63829">
    <property type="entry name" value="Calcium-dependent phosphotriesterase"/>
    <property type="match status" value="1"/>
</dbReference>
<accession>A0A0P1NTC9</accession>
<gene>
    <name evidence="1" type="ORF">JGI4_00697</name>
</gene>
<proteinExistence type="predicted"/>
<evidence type="ECO:0000313" key="1">
    <source>
        <dbReference type="EMBL" id="CUU03107.1"/>
    </source>
</evidence>
<dbReference type="Proteomes" id="UP000182011">
    <property type="component" value="Unassembled WGS sequence"/>
</dbReference>
<reference evidence="1 2" key="1">
    <citation type="submission" date="2015-11" db="EMBL/GenBank/DDBJ databases">
        <authorList>
            <person name="Zhang Y."/>
            <person name="Guo Z."/>
        </authorList>
    </citation>
    <scope>NUCLEOTIDE SEQUENCE [LARGE SCALE GENOMIC DNA]</scope>
    <source>
        <strain evidence="1">JGI-4</strain>
    </source>
</reference>
<dbReference type="AlphaFoldDB" id="A0A0P1NTC9"/>
<name>A0A0P1NTC9_9BACT</name>
<dbReference type="RefSeq" id="WP_075427443.1">
    <property type="nucleotide sequence ID" value="NZ_CZVX01000016.1"/>
</dbReference>
<dbReference type="PROSITE" id="PS51257">
    <property type="entry name" value="PROKAR_LIPOPROTEIN"/>
    <property type="match status" value="1"/>
</dbReference>
<evidence type="ECO:0000313" key="2">
    <source>
        <dbReference type="Proteomes" id="UP000182011"/>
    </source>
</evidence>
<dbReference type="InterPro" id="IPR011042">
    <property type="entry name" value="6-blade_b-propeller_TolB-like"/>
</dbReference>
<protein>
    <recommendedName>
        <fullName evidence="3">6-bladed beta-propeller protein</fullName>
    </recommendedName>
</protein>
<dbReference type="EMBL" id="FAOP01000003">
    <property type="protein sequence ID" value="CUU03107.1"/>
    <property type="molecule type" value="Genomic_DNA"/>
</dbReference>
<dbReference type="Pfam" id="PF17170">
    <property type="entry name" value="DUF5128"/>
    <property type="match status" value="1"/>
</dbReference>
<accession>A0A0S4MXP9</accession>
<dbReference type="Gene3D" id="2.120.10.30">
    <property type="entry name" value="TolB, C-terminal domain"/>
    <property type="match status" value="1"/>
</dbReference>
<sequence>MKKVLLFLCLLLVSCGKNEKLNVYSFILDKKLVKIERKGEIRIKETKDNFIGIIFDIEVYNEWLVNLDMVQSKVQFINVRDGSIERSFGRKGMGPGEMVDPSGFTISEDGKIFIYDNGVRKILCFNIDGEFLYSFAFPSDLSAGDNLKVRDGKLYISLLELRYANPSEIWKSRTIGVFDLKGNLLNLCGMHDEIKKTFTYGAEIWFDFDRFSNLYSIDRGTYRIYKYDKNYKLIKVFGVQGKFRLPKEDIPWNLPPQEIVKRLMRSSGTRSLIVSGDYVYHQFSDLTEKAVRERNPLYSKNYLKLYDLDGNYIPSDIELPGILLDVDDEGRLYIYESNEPGNRVIGIYELKVVDKG</sequence>
<dbReference type="STRING" id="1633631.GCA_001442925_00697"/>